<feature type="transmembrane region" description="Helical" evidence="8">
    <location>
        <begin position="20"/>
        <end position="40"/>
    </location>
</feature>
<evidence type="ECO:0000313" key="9">
    <source>
        <dbReference type="EMBL" id="KAL2070212.1"/>
    </source>
</evidence>
<reference evidence="9 10" key="1">
    <citation type="journal article" date="2024" name="Commun. Biol.">
        <title>Comparative genomic analysis of thermophilic fungi reveals convergent evolutionary adaptations and gene losses.</title>
        <authorList>
            <person name="Steindorff A.S."/>
            <person name="Aguilar-Pontes M.V."/>
            <person name="Robinson A.J."/>
            <person name="Andreopoulos B."/>
            <person name="LaButti K."/>
            <person name="Kuo A."/>
            <person name="Mondo S."/>
            <person name="Riley R."/>
            <person name="Otillar R."/>
            <person name="Haridas S."/>
            <person name="Lipzen A."/>
            <person name="Grimwood J."/>
            <person name="Schmutz J."/>
            <person name="Clum A."/>
            <person name="Reid I.D."/>
            <person name="Moisan M.C."/>
            <person name="Butler G."/>
            <person name="Nguyen T.T.M."/>
            <person name="Dewar K."/>
            <person name="Conant G."/>
            <person name="Drula E."/>
            <person name="Henrissat B."/>
            <person name="Hansel C."/>
            <person name="Singer S."/>
            <person name="Hutchinson M.I."/>
            <person name="de Vries R.P."/>
            <person name="Natvig D.O."/>
            <person name="Powell A.J."/>
            <person name="Tsang A."/>
            <person name="Grigoriev I.V."/>
        </authorList>
    </citation>
    <scope>NUCLEOTIDE SEQUENCE [LARGE SCALE GENOMIC DNA]</scope>
    <source>
        <strain evidence="9 10">CBS 494.80</strain>
    </source>
</reference>
<evidence type="ECO:0000256" key="1">
    <source>
        <dbReference type="ARBA" id="ARBA00001971"/>
    </source>
</evidence>
<dbReference type="PANTHER" id="PTHR24305">
    <property type="entry name" value="CYTOCHROME P450"/>
    <property type="match status" value="1"/>
</dbReference>
<dbReference type="SUPFAM" id="SSF48264">
    <property type="entry name" value="Cytochrome P450"/>
    <property type="match status" value="1"/>
</dbReference>
<dbReference type="Gene3D" id="1.10.630.10">
    <property type="entry name" value="Cytochrome P450"/>
    <property type="match status" value="1"/>
</dbReference>
<evidence type="ECO:0000256" key="5">
    <source>
        <dbReference type="ARBA" id="ARBA00023002"/>
    </source>
</evidence>
<evidence type="ECO:0000256" key="4">
    <source>
        <dbReference type="ARBA" id="ARBA00022723"/>
    </source>
</evidence>
<organism evidence="9 10">
    <name type="scientific">Oculimacula yallundae</name>
    <dbReference type="NCBI Taxonomy" id="86028"/>
    <lineage>
        <taxon>Eukaryota</taxon>
        <taxon>Fungi</taxon>
        <taxon>Dikarya</taxon>
        <taxon>Ascomycota</taxon>
        <taxon>Pezizomycotina</taxon>
        <taxon>Leotiomycetes</taxon>
        <taxon>Helotiales</taxon>
        <taxon>Ploettnerulaceae</taxon>
        <taxon>Oculimacula</taxon>
    </lineage>
</organism>
<comment type="pathway">
    <text evidence="2">Secondary metabolite biosynthesis.</text>
</comment>
<keyword evidence="8" id="KW-0812">Transmembrane</keyword>
<dbReference type="EMBL" id="JAZHXI010000006">
    <property type="protein sequence ID" value="KAL2070212.1"/>
    <property type="molecule type" value="Genomic_DNA"/>
</dbReference>
<keyword evidence="4" id="KW-0479">Metal-binding</keyword>
<name>A0ABR4CKE6_9HELO</name>
<keyword evidence="6" id="KW-0408">Iron</keyword>
<evidence type="ECO:0000256" key="8">
    <source>
        <dbReference type="SAM" id="Phobius"/>
    </source>
</evidence>
<dbReference type="Pfam" id="PF00067">
    <property type="entry name" value="p450"/>
    <property type="match status" value="1"/>
</dbReference>
<dbReference type="PRINTS" id="PR00463">
    <property type="entry name" value="EP450I"/>
</dbReference>
<evidence type="ECO:0000313" key="10">
    <source>
        <dbReference type="Proteomes" id="UP001595075"/>
    </source>
</evidence>
<dbReference type="PANTHER" id="PTHR24305:SF107">
    <property type="entry name" value="P450, PUTATIVE (EUROFUNG)-RELATED"/>
    <property type="match status" value="1"/>
</dbReference>
<keyword evidence="7" id="KW-0503">Monooxygenase</keyword>
<dbReference type="Proteomes" id="UP001595075">
    <property type="component" value="Unassembled WGS sequence"/>
</dbReference>
<dbReference type="InterPro" id="IPR050121">
    <property type="entry name" value="Cytochrome_P450_monoxygenase"/>
</dbReference>
<dbReference type="InterPro" id="IPR036396">
    <property type="entry name" value="Cyt_P450_sf"/>
</dbReference>
<proteinExistence type="predicted"/>
<evidence type="ECO:0008006" key="11">
    <source>
        <dbReference type="Google" id="ProtNLM"/>
    </source>
</evidence>
<sequence length="568" mass="63264">MSFQHANISSPVVEETSSQYRSFLAATLIAGASLLALYIAKIVSYRRAFRHLHGPLPSPPHSMWFGTIPAIAGIYGNSPRDTHPMTTMTVLTRKFGLGNLYFLDNWPASDVRQIFVNDPAVAAQAHGTHNLPKYHKYFSYVGHVVGRTSLLLTEGAEWKKTRALFNPGFAAGHLMTLVPGIVDDTTIFLGVLNSLAESGEVKPLDDALARLTIDIMGHVVLDHDLNSQKSENEMVEGFRGSVRWSPATVTTNPFSNMNPLMPIAHRYYTRITDNYIKKVIKQRLAIRSAGTGDSLKSSGRRPAIDLAVDEYLITGDDGKAGVIDEQFLQVATDQMKTFLFAGHDTSSSALCYIYHELHNHPEALARVRQEHDSVFGPSSNAAEAIKKAPALLNEIPFTLAVIKEVLRLYPPAMSARQGRKGAFLTTNGTSYSTENTMVCVNVHTIQRRADLFPEPDSFIPERFLLAPNNWPAQKEIVKDSWRPFEKGPRGCIGQELALLEMKIIMVMTLRDFDISSAYEEWDRKLGREKPGEMLDGKRGMFGTRAYQEMKTTAKPSDDMPAKVRRRVV</sequence>
<evidence type="ECO:0000256" key="7">
    <source>
        <dbReference type="ARBA" id="ARBA00023033"/>
    </source>
</evidence>
<accession>A0ABR4CKE6</accession>
<dbReference type="InterPro" id="IPR001128">
    <property type="entry name" value="Cyt_P450"/>
</dbReference>
<keyword evidence="8" id="KW-0472">Membrane</keyword>
<keyword evidence="5" id="KW-0560">Oxidoreductase</keyword>
<evidence type="ECO:0000256" key="3">
    <source>
        <dbReference type="ARBA" id="ARBA00022617"/>
    </source>
</evidence>
<keyword evidence="3" id="KW-0349">Heme</keyword>
<keyword evidence="8" id="KW-1133">Transmembrane helix</keyword>
<protein>
    <recommendedName>
        <fullName evidence="11">Cytochrome P450</fullName>
    </recommendedName>
</protein>
<gene>
    <name evidence="9" type="ORF">VTL71DRAFT_13238</name>
</gene>
<dbReference type="PRINTS" id="PR00385">
    <property type="entry name" value="P450"/>
</dbReference>
<evidence type="ECO:0000256" key="6">
    <source>
        <dbReference type="ARBA" id="ARBA00023004"/>
    </source>
</evidence>
<dbReference type="CDD" id="cd11051">
    <property type="entry name" value="CYP59-like"/>
    <property type="match status" value="1"/>
</dbReference>
<keyword evidence="10" id="KW-1185">Reference proteome</keyword>
<evidence type="ECO:0000256" key="2">
    <source>
        <dbReference type="ARBA" id="ARBA00005179"/>
    </source>
</evidence>
<dbReference type="InterPro" id="IPR002401">
    <property type="entry name" value="Cyt_P450_E_grp-I"/>
</dbReference>
<comment type="cofactor">
    <cofactor evidence="1">
        <name>heme</name>
        <dbReference type="ChEBI" id="CHEBI:30413"/>
    </cofactor>
</comment>
<comment type="caution">
    <text evidence="9">The sequence shown here is derived from an EMBL/GenBank/DDBJ whole genome shotgun (WGS) entry which is preliminary data.</text>
</comment>